<dbReference type="AlphaFoldDB" id="A0A517WFH6"/>
<dbReference type="EMBL" id="CP036347">
    <property type="protein sequence ID" value="QDU04016.1"/>
    <property type="molecule type" value="Genomic_DNA"/>
</dbReference>
<keyword evidence="1" id="KW-1133">Transmembrane helix</keyword>
<evidence type="ECO:0000313" key="3">
    <source>
        <dbReference type="Proteomes" id="UP000320722"/>
    </source>
</evidence>
<evidence type="ECO:0000313" key="2">
    <source>
        <dbReference type="EMBL" id="QDU04016.1"/>
    </source>
</evidence>
<protein>
    <submittedName>
        <fullName evidence="2">Uncharacterized protein</fullName>
    </submittedName>
</protein>
<feature type="transmembrane region" description="Helical" evidence="1">
    <location>
        <begin position="29"/>
        <end position="48"/>
    </location>
</feature>
<reference evidence="2 3" key="1">
    <citation type="submission" date="2019-02" db="EMBL/GenBank/DDBJ databases">
        <title>Deep-cultivation of Planctomycetes and their phenomic and genomic characterization uncovers novel biology.</title>
        <authorList>
            <person name="Wiegand S."/>
            <person name="Jogler M."/>
            <person name="Boedeker C."/>
            <person name="Pinto D."/>
            <person name="Vollmers J."/>
            <person name="Rivas-Marin E."/>
            <person name="Kohn T."/>
            <person name="Peeters S.H."/>
            <person name="Heuer A."/>
            <person name="Rast P."/>
            <person name="Oberbeckmann S."/>
            <person name="Bunk B."/>
            <person name="Jeske O."/>
            <person name="Meyerdierks A."/>
            <person name="Storesund J.E."/>
            <person name="Kallscheuer N."/>
            <person name="Luecker S."/>
            <person name="Lage O.M."/>
            <person name="Pohl T."/>
            <person name="Merkel B.J."/>
            <person name="Hornburger P."/>
            <person name="Mueller R.-W."/>
            <person name="Bruemmer F."/>
            <person name="Labrenz M."/>
            <person name="Spormann A.M."/>
            <person name="Op den Camp H."/>
            <person name="Overmann J."/>
            <person name="Amann R."/>
            <person name="Jetten M.S.M."/>
            <person name="Mascher T."/>
            <person name="Medema M.H."/>
            <person name="Devos D.P."/>
            <person name="Kaster A.-K."/>
            <person name="Ovreas L."/>
            <person name="Rohde M."/>
            <person name="Galperin M.Y."/>
            <person name="Jogler C."/>
        </authorList>
    </citation>
    <scope>NUCLEOTIDE SEQUENCE [LARGE SCALE GENOMIC DNA]</scope>
    <source>
        <strain evidence="2 3">V6</strain>
    </source>
</reference>
<dbReference type="RefSeq" id="WP_145041823.1">
    <property type="nucleotide sequence ID" value="NZ_CP036347.1"/>
</dbReference>
<organism evidence="2 3">
    <name type="scientific">Gimesia chilikensis</name>
    <dbReference type="NCBI Taxonomy" id="2605989"/>
    <lineage>
        <taxon>Bacteria</taxon>
        <taxon>Pseudomonadati</taxon>
        <taxon>Planctomycetota</taxon>
        <taxon>Planctomycetia</taxon>
        <taxon>Planctomycetales</taxon>
        <taxon>Planctomycetaceae</taxon>
        <taxon>Gimesia</taxon>
    </lineage>
</organism>
<dbReference type="Proteomes" id="UP000320722">
    <property type="component" value="Chromosome"/>
</dbReference>
<feature type="transmembrane region" description="Helical" evidence="1">
    <location>
        <begin position="60"/>
        <end position="79"/>
    </location>
</feature>
<gene>
    <name evidence="2" type="ORF">V6x_37410</name>
</gene>
<keyword evidence="1" id="KW-0472">Membrane</keyword>
<proteinExistence type="predicted"/>
<evidence type="ECO:0000256" key="1">
    <source>
        <dbReference type="SAM" id="Phobius"/>
    </source>
</evidence>
<keyword evidence="1" id="KW-0812">Transmembrane</keyword>
<accession>A0A517WFH6</accession>
<feature type="transmembrane region" description="Helical" evidence="1">
    <location>
        <begin position="85"/>
        <end position="108"/>
    </location>
</feature>
<sequence length="253" mass="27824">MPESNINQSEMVSAKSGSALERSLLRSTAAIALIVFGAAMGFVSFELVSNRFGNTDTLGLFLFGLAGCIFVTGVSLFFLRLPHAILVGIIAAPLSVVLLFVLFWVTLFTTVFQNRHHQAFAANGVSQIQPARQMDEVFDECHHYITYGKDFQLFNSVAYFGDRYELTMQVPVSIKSKTSGSVTGEPKFYLNEIESITVFPSGGVSTSYSRDLHFGSAEWQKVFESKGDFSTIGFDIKPTGVANFQKHVDASRP</sequence>
<name>A0A517WFH6_9PLAN</name>